<gene>
    <name evidence="3" type="ordered locus">LOC_Os03g46230</name>
</gene>
<keyword evidence="1" id="KW-0175">Coiled coil</keyword>
<feature type="region of interest" description="Disordered" evidence="2">
    <location>
        <begin position="363"/>
        <end position="395"/>
    </location>
</feature>
<evidence type="ECO:0000256" key="1">
    <source>
        <dbReference type="SAM" id="Coils"/>
    </source>
</evidence>
<dbReference type="PANTHER" id="PTHR33026">
    <property type="entry name" value="OS06G0360600 PROTEIN"/>
    <property type="match status" value="1"/>
</dbReference>
<evidence type="ECO:0000256" key="2">
    <source>
        <dbReference type="SAM" id="MobiDB-lite"/>
    </source>
</evidence>
<name>Q10FK4_ORYSJ</name>
<protein>
    <submittedName>
        <fullName evidence="3">Retrotransposon protein, putative, unclassified</fullName>
    </submittedName>
</protein>
<evidence type="ECO:0000313" key="3">
    <source>
        <dbReference type="EMBL" id="ABF98056.1"/>
    </source>
</evidence>
<feature type="coiled-coil region" evidence="1">
    <location>
        <begin position="162"/>
        <end position="196"/>
    </location>
</feature>
<organism evidence="3">
    <name type="scientific">Oryza sativa subsp. japonica</name>
    <name type="common">Rice</name>
    <dbReference type="NCBI Taxonomy" id="39947"/>
    <lineage>
        <taxon>Eukaryota</taxon>
        <taxon>Viridiplantae</taxon>
        <taxon>Streptophyta</taxon>
        <taxon>Embryophyta</taxon>
        <taxon>Tracheophyta</taxon>
        <taxon>Spermatophyta</taxon>
        <taxon>Magnoliopsida</taxon>
        <taxon>Liliopsida</taxon>
        <taxon>Poales</taxon>
        <taxon>Poaceae</taxon>
        <taxon>BOP clade</taxon>
        <taxon>Oryzoideae</taxon>
        <taxon>Oryzeae</taxon>
        <taxon>Oryzinae</taxon>
        <taxon>Oryza</taxon>
        <taxon>Oryza sativa</taxon>
    </lineage>
</organism>
<reference evidence="3" key="2">
    <citation type="submission" date="2006-06" db="EMBL/GenBank/DDBJ databases">
        <authorList>
            <person name="Buell R."/>
            <person name="Wing R.A."/>
            <person name="McCombie W.A."/>
            <person name="Ouyang S."/>
        </authorList>
    </citation>
    <scope>NUCLEOTIDE SEQUENCE</scope>
</reference>
<accession>Q10FK4</accession>
<dbReference type="PANTHER" id="PTHR33026:SF7">
    <property type="entry name" value="OS03G0100275 PROTEIN"/>
    <property type="match status" value="1"/>
</dbReference>
<proteinExistence type="predicted"/>
<sequence length="395" mass="42218">MGRVMELLDARSTWRWVAADDRLWAPKAYLMRAGAVIHSHGMETCIATMLNTGAKEFRGTLTEYLSEKLIYANCVSVSNPLTVGKGPSVGNFRLSSGLADREAAVATREATLAAHEAAWAEEESALRLREDALTERGRALEEAEAAAQRLADSLFLREAAREEQARRNLEGAHAERAALDQRAAELEERAKELDARAHSGGAAAGHGDLAARLAAAEHTIAELWGALDSSAGEIEALRLASEVGPGMLRDAVSCLDRAGRQAGLWGGRYTKYAANQGGLAQRLSEMAGALERLPEELEETIKSSSRDLARGAVELVLASYQARDPDFSPWAALEEFPPGTEDGARAQVRDAADHIVHSFEGTAPRLAFALDSDEEGGDDGADDSDDEAGDPGASE</sequence>
<feature type="compositionally biased region" description="Acidic residues" evidence="2">
    <location>
        <begin position="371"/>
        <end position="389"/>
    </location>
</feature>
<reference evidence="3" key="1">
    <citation type="journal article" date="2005" name="Genome Res.">
        <title>Sequence, annotation, and analysis of synteny between rice chromosome 3 and diverged grass species.</title>
        <authorList>
            <consortium name="Rice Chromosome 3 Sequencing Consortium"/>
            <person name="Buell C.R."/>
            <person name="Yuan Q."/>
            <person name="Ouyang S."/>
            <person name="Liu J."/>
            <person name="Zhu W."/>
            <person name="Wang A."/>
            <person name="Maiti R."/>
            <person name="Haas B."/>
            <person name="Wortman J."/>
            <person name="Pertea M."/>
            <person name="Jones K.M."/>
            <person name="Kim M."/>
            <person name="Overton L."/>
            <person name="Tsitrin T."/>
            <person name="Fadrosh D."/>
            <person name="Bera J."/>
            <person name="Weaver B."/>
            <person name="Jin S."/>
            <person name="Johri S."/>
            <person name="Reardon M."/>
            <person name="Webb K."/>
            <person name="Hill J."/>
            <person name="Moffat K."/>
            <person name="Tallon L."/>
            <person name="Van Aken S."/>
            <person name="Lewis M."/>
            <person name="Utterback T."/>
            <person name="Feldblyum T."/>
            <person name="Zismann V."/>
            <person name="Iobst S."/>
            <person name="Hsiao J."/>
            <person name="de Vazeille A.R."/>
            <person name="Salzberg S.L."/>
            <person name="White O."/>
            <person name="Fraser C."/>
            <person name="Yu Y."/>
            <person name="Kim H."/>
            <person name="Rambo T."/>
            <person name="Currie J."/>
            <person name="Collura K."/>
            <person name="Kernodle-Thompson S."/>
            <person name="Wei F."/>
            <person name="Kudrna K."/>
            <person name="Ammiraju J.S."/>
            <person name="Luo M."/>
            <person name="Goicoechea J.L."/>
            <person name="Wing R.A."/>
            <person name="Henry D."/>
            <person name="Oates R."/>
            <person name="Palmer M."/>
            <person name="Pries G."/>
            <person name="Saski C."/>
            <person name="Simmons J."/>
            <person name="Soderlund C."/>
            <person name="Nelson W."/>
            <person name="de la Bastide M."/>
            <person name="Spiegel L."/>
            <person name="Nascimento L."/>
            <person name="Huang E."/>
            <person name="Preston R."/>
            <person name="Zutavern T."/>
            <person name="Palmer L."/>
            <person name="O'Shaughnessy A."/>
            <person name="Dike S."/>
            <person name="McCombie W.R."/>
            <person name="Minx P."/>
            <person name="Cordum H."/>
            <person name="Wilson R."/>
            <person name="Jin W."/>
            <person name="Lee H.R."/>
            <person name="Jiang J."/>
            <person name="Jackson S."/>
        </authorList>
    </citation>
    <scope>NUCLEOTIDE SEQUENCE [LARGE SCALE GENOMIC DNA]</scope>
</reference>
<dbReference type="EMBL" id="DP000009">
    <property type="protein sequence ID" value="ABF98056.1"/>
    <property type="molecule type" value="Genomic_DNA"/>
</dbReference>
<dbReference type="AlphaFoldDB" id="Q10FK4"/>